<protein>
    <submittedName>
        <fullName evidence="1">DUF1178 family protein</fullName>
    </submittedName>
</protein>
<evidence type="ECO:0000313" key="1">
    <source>
        <dbReference type="EMBL" id="MCW1931954.1"/>
    </source>
</evidence>
<organism evidence="1 2">
    <name type="scientific">Pararhodobacter zhoushanensis</name>
    <dbReference type="NCBI Taxonomy" id="2479545"/>
    <lineage>
        <taxon>Bacteria</taxon>
        <taxon>Pseudomonadati</taxon>
        <taxon>Pseudomonadota</taxon>
        <taxon>Alphaproteobacteria</taxon>
        <taxon>Rhodobacterales</taxon>
        <taxon>Paracoccaceae</taxon>
        <taxon>Pararhodobacter</taxon>
    </lineage>
</organism>
<keyword evidence="2" id="KW-1185">Reference proteome</keyword>
<dbReference type="Proteomes" id="UP001208938">
    <property type="component" value="Unassembled WGS sequence"/>
</dbReference>
<dbReference type="InterPro" id="IPR009562">
    <property type="entry name" value="DUF1178"/>
</dbReference>
<dbReference type="Pfam" id="PF06676">
    <property type="entry name" value="DUF1178"/>
    <property type="match status" value="1"/>
</dbReference>
<dbReference type="EMBL" id="JAPDFL010000001">
    <property type="protein sequence ID" value="MCW1931954.1"/>
    <property type="molecule type" value="Genomic_DNA"/>
</dbReference>
<gene>
    <name evidence="1" type="ORF">OKW52_06670</name>
</gene>
<reference evidence="1 2" key="1">
    <citation type="submission" date="2022-10" db="EMBL/GenBank/DDBJ databases">
        <title>Pararhodobacter sp. nov., isolated from marine algae.</title>
        <authorList>
            <person name="Choi B.J."/>
            <person name="Kim J.M."/>
            <person name="Lee J.K."/>
            <person name="Choi D.G."/>
            <person name="Jeon C.O."/>
        </authorList>
    </citation>
    <scope>NUCLEOTIDE SEQUENCE [LARGE SCALE GENOMIC DNA]</scope>
    <source>
        <strain evidence="1 2">ZQ420</strain>
    </source>
</reference>
<dbReference type="PIRSF" id="PIRSF032131">
    <property type="entry name" value="UCP032131"/>
    <property type="match status" value="1"/>
</dbReference>
<evidence type="ECO:0000313" key="2">
    <source>
        <dbReference type="Proteomes" id="UP001208938"/>
    </source>
</evidence>
<name>A0ABT3GWM5_9RHOB</name>
<proteinExistence type="predicted"/>
<accession>A0ABT3GWM5</accession>
<dbReference type="RefSeq" id="WP_264505029.1">
    <property type="nucleotide sequence ID" value="NZ_JAPDFL010000001.1"/>
</dbReference>
<sequence>MIRYSLKCDQGHAFESWFASASGFDTLKKAGHLSCAHCGSAQVEKALMAPSVANADGDSTAKALTPVAGGPEEKLAALRRHVEENSDYVGTDFVKQARAMHLGDAPERAIWGEARFEDARALAEEGVPVAPLPFIPKARTN</sequence>
<comment type="caution">
    <text evidence="1">The sequence shown here is derived from an EMBL/GenBank/DDBJ whole genome shotgun (WGS) entry which is preliminary data.</text>
</comment>